<evidence type="ECO:0000313" key="5">
    <source>
        <dbReference type="EMBL" id="KAF4458137.1"/>
    </source>
</evidence>
<dbReference type="PANTHER" id="PTHR12652:SF50">
    <property type="entry name" value="PEROXIN 11"/>
    <property type="match status" value="1"/>
</dbReference>
<organism evidence="5 6">
    <name type="scientific">Fusarium austroafricanum</name>
    <dbReference type="NCBI Taxonomy" id="2364996"/>
    <lineage>
        <taxon>Eukaryota</taxon>
        <taxon>Fungi</taxon>
        <taxon>Dikarya</taxon>
        <taxon>Ascomycota</taxon>
        <taxon>Pezizomycotina</taxon>
        <taxon>Sordariomycetes</taxon>
        <taxon>Hypocreomycetidae</taxon>
        <taxon>Hypocreales</taxon>
        <taxon>Nectriaceae</taxon>
        <taxon>Fusarium</taxon>
        <taxon>Fusarium concolor species complex</taxon>
    </lineage>
</organism>
<dbReference type="Proteomes" id="UP000605986">
    <property type="component" value="Unassembled WGS sequence"/>
</dbReference>
<keyword evidence="3" id="KW-0576">Peroxisome</keyword>
<comment type="subcellular location">
    <subcellularLocation>
        <location evidence="4">Peroxisome membrane</location>
    </subcellularLocation>
</comment>
<sequence>MINNVAIIASQLSDFRFTIAERDILLRFLVFSSRMTAWLLGQKNASITAIERWQILMRQLALTAKLLRTGRFVQQFNIAAKALRRKHQDYFLAYLTIIRQLLMAVYLTCDNATILNSIGFVP</sequence>
<gene>
    <name evidence="5" type="ORF">F53441_72</name>
</gene>
<keyword evidence="6" id="KW-1185">Reference proteome</keyword>
<evidence type="ECO:0000256" key="1">
    <source>
        <dbReference type="ARBA" id="ARBA00022593"/>
    </source>
</evidence>
<accession>A0A8H4KVP9</accession>
<evidence type="ECO:0000256" key="2">
    <source>
        <dbReference type="ARBA" id="ARBA00023136"/>
    </source>
</evidence>
<comment type="caution">
    <text evidence="5">The sequence shown here is derived from an EMBL/GenBank/DDBJ whole genome shotgun (WGS) entry which is preliminary data.</text>
</comment>
<dbReference type="PANTHER" id="PTHR12652">
    <property type="entry name" value="PEROXISOMAL BIOGENESIS FACTOR 11"/>
    <property type="match status" value="1"/>
</dbReference>
<evidence type="ECO:0000313" key="6">
    <source>
        <dbReference type="Proteomes" id="UP000605986"/>
    </source>
</evidence>
<dbReference type="AlphaFoldDB" id="A0A8H4KVP9"/>
<dbReference type="InterPro" id="IPR008733">
    <property type="entry name" value="PEX11"/>
</dbReference>
<dbReference type="Pfam" id="PF05648">
    <property type="entry name" value="PEX11"/>
    <property type="match status" value="1"/>
</dbReference>
<keyword evidence="2" id="KW-0472">Membrane</keyword>
<evidence type="ECO:0000256" key="4">
    <source>
        <dbReference type="ARBA" id="ARBA00046271"/>
    </source>
</evidence>
<dbReference type="GO" id="GO:0016559">
    <property type="term" value="P:peroxisome fission"/>
    <property type="evidence" value="ECO:0007669"/>
    <property type="project" value="InterPro"/>
</dbReference>
<keyword evidence="1" id="KW-0962">Peroxisome biogenesis</keyword>
<protein>
    <submittedName>
        <fullName evidence="5">Uncharacterized protein</fullName>
    </submittedName>
</protein>
<dbReference type="EMBL" id="JAADJG010000003">
    <property type="protein sequence ID" value="KAF4458137.1"/>
    <property type="molecule type" value="Genomic_DNA"/>
</dbReference>
<proteinExistence type="predicted"/>
<reference evidence="5" key="1">
    <citation type="submission" date="2020-01" db="EMBL/GenBank/DDBJ databases">
        <title>Identification and distribution of gene clusters putatively required for synthesis of sphingolipid metabolism inhibitors in phylogenetically diverse species of the filamentous fungus Fusarium.</title>
        <authorList>
            <person name="Kim H.-S."/>
            <person name="Busman M."/>
            <person name="Brown D.W."/>
            <person name="Divon H."/>
            <person name="Uhlig S."/>
            <person name="Proctor R.H."/>
        </authorList>
    </citation>
    <scope>NUCLEOTIDE SEQUENCE</scope>
    <source>
        <strain evidence="5">NRRL 53441</strain>
    </source>
</reference>
<dbReference type="OrthoDB" id="411017at2759"/>
<name>A0A8H4KVP9_9HYPO</name>
<evidence type="ECO:0000256" key="3">
    <source>
        <dbReference type="ARBA" id="ARBA00023140"/>
    </source>
</evidence>
<dbReference type="GO" id="GO:0005778">
    <property type="term" value="C:peroxisomal membrane"/>
    <property type="evidence" value="ECO:0007669"/>
    <property type="project" value="UniProtKB-SubCell"/>
</dbReference>